<comment type="similarity">
    <text evidence="1">Belongs to the peptidase S58 family.</text>
</comment>
<name>A0A917TIB6_9BACI</name>
<gene>
    <name evidence="2" type="ORF">GCM10011351_06470</name>
</gene>
<dbReference type="OrthoDB" id="9808347at2"/>
<evidence type="ECO:0000313" key="3">
    <source>
        <dbReference type="Proteomes" id="UP000618460"/>
    </source>
</evidence>
<dbReference type="CDD" id="cd02252">
    <property type="entry name" value="nylC_like"/>
    <property type="match status" value="1"/>
</dbReference>
<comment type="caution">
    <text evidence="2">The sequence shown here is derived from an EMBL/GenBank/DDBJ whole genome shotgun (WGS) entry which is preliminary data.</text>
</comment>
<accession>A0A917TIB6</accession>
<dbReference type="PANTHER" id="PTHR36512">
    <property type="entry name" value="D-AMINOPEPTIDASE"/>
    <property type="match status" value="1"/>
</dbReference>
<evidence type="ECO:0000256" key="1">
    <source>
        <dbReference type="ARBA" id="ARBA00007068"/>
    </source>
</evidence>
<dbReference type="PANTHER" id="PTHR36512:SF3">
    <property type="entry name" value="BLR5678 PROTEIN"/>
    <property type="match status" value="1"/>
</dbReference>
<sequence length="323" mass="34084">MYTEIAIDHITPFKIGHAQNAEAATGCTVILSEKGAVTGVDVRGGSPGTRETDLLKSENLVDQVHATFLSGGSAYGLDVGTGVMNYLEEHNIGFDVQVARVPIVPGAILFDLAIGDPSIRPNARMGYQACLNTTNAVKQQGNIGAGYGATVGKCLGSPNSMKAGLGTYAIEIGKLQIGAIIAVNSFGDIIDPTTNQVIAGVRDHEAGTFLYTEKQLLQQLDMSTNRFSGNTTIGTIITNAKATKANMNKIASIAHDGIARTMRPSHTLVDGDTLFAMTSNEVEVDINIVGMLAATVTEKAIINAIKHANSLFGIPSYQELYKK</sequence>
<evidence type="ECO:0000313" key="2">
    <source>
        <dbReference type="EMBL" id="GGM23398.1"/>
    </source>
</evidence>
<dbReference type="Pfam" id="PF03576">
    <property type="entry name" value="Peptidase_S58"/>
    <property type="match status" value="1"/>
</dbReference>
<organism evidence="2 3">
    <name type="scientific">Paraliobacillus quinghaiensis</name>
    <dbReference type="NCBI Taxonomy" id="470815"/>
    <lineage>
        <taxon>Bacteria</taxon>
        <taxon>Bacillati</taxon>
        <taxon>Bacillota</taxon>
        <taxon>Bacilli</taxon>
        <taxon>Bacillales</taxon>
        <taxon>Bacillaceae</taxon>
        <taxon>Paraliobacillus</taxon>
    </lineage>
</organism>
<dbReference type="AlphaFoldDB" id="A0A917TIB6"/>
<protein>
    <submittedName>
        <fullName evidence="2">Peptidase</fullName>
    </submittedName>
</protein>
<dbReference type="EMBL" id="BMLG01000001">
    <property type="protein sequence ID" value="GGM23398.1"/>
    <property type="molecule type" value="Genomic_DNA"/>
</dbReference>
<proteinExistence type="inferred from homology"/>
<dbReference type="SUPFAM" id="SSF56266">
    <property type="entry name" value="DmpA/ArgJ-like"/>
    <property type="match status" value="1"/>
</dbReference>
<reference evidence="2" key="2">
    <citation type="submission" date="2020-09" db="EMBL/GenBank/DDBJ databases">
        <authorList>
            <person name="Sun Q."/>
            <person name="Zhou Y."/>
        </authorList>
    </citation>
    <scope>NUCLEOTIDE SEQUENCE</scope>
    <source>
        <strain evidence="2">CGMCC 1.6333</strain>
    </source>
</reference>
<keyword evidence="3" id="KW-1185">Reference proteome</keyword>
<dbReference type="RefSeq" id="WP_117152250.1">
    <property type="nucleotide sequence ID" value="NZ_BMLG01000001.1"/>
</dbReference>
<dbReference type="GO" id="GO:0004177">
    <property type="term" value="F:aminopeptidase activity"/>
    <property type="evidence" value="ECO:0007669"/>
    <property type="project" value="TreeGrafter"/>
</dbReference>
<dbReference type="InterPro" id="IPR005321">
    <property type="entry name" value="Peptidase_S58_DmpA"/>
</dbReference>
<dbReference type="InterPro" id="IPR016117">
    <property type="entry name" value="ArgJ-like_dom_sf"/>
</dbReference>
<reference evidence="2" key="1">
    <citation type="journal article" date="2014" name="Int. J. Syst. Evol. Microbiol.">
        <title>Complete genome sequence of Corynebacterium casei LMG S-19264T (=DSM 44701T), isolated from a smear-ripened cheese.</title>
        <authorList>
            <consortium name="US DOE Joint Genome Institute (JGI-PGF)"/>
            <person name="Walter F."/>
            <person name="Albersmeier A."/>
            <person name="Kalinowski J."/>
            <person name="Ruckert C."/>
        </authorList>
    </citation>
    <scope>NUCLEOTIDE SEQUENCE</scope>
    <source>
        <strain evidence="2">CGMCC 1.6333</strain>
    </source>
</reference>
<dbReference type="Gene3D" id="3.60.70.12">
    <property type="entry name" value="L-amino peptidase D-ALA esterase/amidase"/>
    <property type="match status" value="1"/>
</dbReference>
<dbReference type="Proteomes" id="UP000618460">
    <property type="component" value="Unassembled WGS sequence"/>
</dbReference>